<accession>A0AAE8M4Q2</accession>
<dbReference type="EMBL" id="ONZP01000116">
    <property type="protein sequence ID" value="SPJ74137.1"/>
    <property type="molecule type" value="Genomic_DNA"/>
</dbReference>
<comment type="caution">
    <text evidence="1">The sequence shown here is derived from an EMBL/GenBank/DDBJ whole genome shotgun (WGS) entry which is preliminary data.</text>
</comment>
<evidence type="ECO:0000313" key="1">
    <source>
        <dbReference type="EMBL" id="SPJ74137.1"/>
    </source>
</evidence>
<reference evidence="1" key="1">
    <citation type="submission" date="2018-03" db="EMBL/GenBank/DDBJ databases">
        <authorList>
            <person name="Guldener U."/>
        </authorList>
    </citation>
    <scope>NUCLEOTIDE SEQUENCE</scope>
</reference>
<gene>
    <name evidence="1" type="ORF">FTOL_03867</name>
</gene>
<evidence type="ECO:0000313" key="2">
    <source>
        <dbReference type="Proteomes" id="UP001187734"/>
    </source>
</evidence>
<proteinExistence type="predicted"/>
<name>A0AAE8M4Q2_9HYPO</name>
<dbReference type="Proteomes" id="UP001187734">
    <property type="component" value="Unassembled WGS sequence"/>
</dbReference>
<keyword evidence="2" id="KW-1185">Reference proteome</keyword>
<protein>
    <submittedName>
        <fullName evidence="1">Uncharacterized protein</fullName>
    </submittedName>
</protein>
<sequence>MKLISDDSKNSIWFELEWFVNSLLKDEQISWISQDVPKGGEEDAVQRQRSQARGFQFEWIPRKDKTDATLTLWLYSVDGGEDRNPQKSRFHPDNDHWIRGPIQQQRCLQIFGRLQTFFVGTSCGGCRTALMVFWKQRFDRPLTTRKNPSMGPRRMATT</sequence>
<dbReference type="AlphaFoldDB" id="A0AAE8M4Q2"/>
<organism evidence="1 2">
    <name type="scientific">Fusarium torulosum</name>
    <dbReference type="NCBI Taxonomy" id="33205"/>
    <lineage>
        <taxon>Eukaryota</taxon>
        <taxon>Fungi</taxon>
        <taxon>Dikarya</taxon>
        <taxon>Ascomycota</taxon>
        <taxon>Pezizomycotina</taxon>
        <taxon>Sordariomycetes</taxon>
        <taxon>Hypocreomycetidae</taxon>
        <taxon>Hypocreales</taxon>
        <taxon>Nectriaceae</taxon>
        <taxon>Fusarium</taxon>
    </lineage>
</organism>